<evidence type="ECO:0000313" key="3">
    <source>
        <dbReference type="EMBL" id="EGN93317.1"/>
    </source>
</evidence>
<protein>
    <submittedName>
        <fullName evidence="3">Uncharacterized protein</fullName>
    </submittedName>
</protein>
<evidence type="ECO:0000256" key="1">
    <source>
        <dbReference type="SAM" id="Coils"/>
    </source>
</evidence>
<evidence type="ECO:0000256" key="2">
    <source>
        <dbReference type="SAM" id="MobiDB-lite"/>
    </source>
</evidence>
<feature type="compositionally biased region" description="Low complexity" evidence="2">
    <location>
        <begin position="358"/>
        <end position="375"/>
    </location>
</feature>
<feature type="coiled-coil region" evidence="1">
    <location>
        <begin position="159"/>
        <end position="196"/>
    </location>
</feature>
<evidence type="ECO:0000313" key="4">
    <source>
        <dbReference type="Proteomes" id="UP000008063"/>
    </source>
</evidence>
<keyword evidence="1" id="KW-0175">Coiled coil</keyword>
<proteinExistence type="predicted"/>
<organism evidence="4">
    <name type="scientific">Serpula lacrymans var. lacrymans (strain S7.3)</name>
    <name type="common">Dry rot fungus</name>
    <dbReference type="NCBI Taxonomy" id="936435"/>
    <lineage>
        <taxon>Eukaryota</taxon>
        <taxon>Fungi</taxon>
        <taxon>Dikarya</taxon>
        <taxon>Basidiomycota</taxon>
        <taxon>Agaricomycotina</taxon>
        <taxon>Agaricomycetes</taxon>
        <taxon>Agaricomycetidae</taxon>
        <taxon>Boletales</taxon>
        <taxon>Coniophorineae</taxon>
        <taxon>Serpulaceae</taxon>
        <taxon>Serpula</taxon>
    </lineage>
</organism>
<dbReference type="HOGENOM" id="CLU_575108_0_0_1"/>
<dbReference type="EMBL" id="GL945493">
    <property type="protein sequence ID" value="EGN93317.1"/>
    <property type="molecule type" value="Genomic_DNA"/>
</dbReference>
<dbReference type="Proteomes" id="UP000008063">
    <property type="component" value="Unassembled WGS sequence"/>
</dbReference>
<dbReference type="InParanoid" id="F8QER1"/>
<gene>
    <name evidence="3" type="ORF">SERLA73DRAFT_189886</name>
</gene>
<keyword evidence="4" id="KW-1185">Reference proteome</keyword>
<reference evidence="4" key="1">
    <citation type="journal article" date="2011" name="Science">
        <title>The plant cell wall-decomposing machinery underlies the functional diversity of forest fungi.</title>
        <authorList>
            <person name="Eastwood D.C."/>
            <person name="Floudas D."/>
            <person name="Binder M."/>
            <person name="Majcherczyk A."/>
            <person name="Schneider P."/>
            <person name="Aerts A."/>
            <person name="Asiegbu F.O."/>
            <person name="Baker S.E."/>
            <person name="Barry K."/>
            <person name="Bendiksby M."/>
            <person name="Blumentritt M."/>
            <person name="Coutinho P.M."/>
            <person name="Cullen D."/>
            <person name="de Vries R.P."/>
            <person name="Gathman A."/>
            <person name="Goodell B."/>
            <person name="Henrissat B."/>
            <person name="Ihrmark K."/>
            <person name="Kauserud H."/>
            <person name="Kohler A."/>
            <person name="LaButti K."/>
            <person name="Lapidus A."/>
            <person name="Lavin J.L."/>
            <person name="Lee Y.-H."/>
            <person name="Lindquist E."/>
            <person name="Lilly W."/>
            <person name="Lucas S."/>
            <person name="Morin E."/>
            <person name="Murat C."/>
            <person name="Oguiza J.A."/>
            <person name="Park J."/>
            <person name="Pisabarro A.G."/>
            <person name="Riley R."/>
            <person name="Rosling A."/>
            <person name="Salamov A."/>
            <person name="Schmidt O."/>
            <person name="Schmutz J."/>
            <person name="Skrede I."/>
            <person name="Stenlid J."/>
            <person name="Wiebenga A."/>
            <person name="Xie X."/>
            <person name="Kuees U."/>
            <person name="Hibbett D.S."/>
            <person name="Hoffmeister D."/>
            <person name="Hoegberg N."/>
            <person name="Martin F."/>
            <person name="Grigoriev I.V."/>
            <person name="Watkinson S.C."/>
        </authorList>
    </citation>
    <scope>NUCLEOTIDE SEQUENCE [LARGE SCALE GENOMIC DNA]</scope>
    <source>
        <strain evidence="4">strain S7.3</strain>
    </source>
</reference>
<name>F8QER1_SERL3</name>
<accession>F8QER1</accession>
<feature type="region of interest" description="Disordered" evidence="2">
    <location>
        <begin position="312"/>
        <end position="394"/>
    </location>
</feature>
<feature type="compositionally biased region" description="Polar residues" evidence="2">
    <location>
        <begin position="381"/>
        <end position="394"/>
    </location>
</feature>
<sequence length="475" mass="54241">MHDTSLQQDVIEKRQRRLQNSHDDDQVFQSDVQEQQEPVENLRTNLPCHTDKLWELENMVQEQDDAIEQIHEQVRRQAQCSYDQVLEFKSKIDWQQRSILKSRDDMQGVYSHVQTLDDKIRGQRIDIGKVRKELQGCIDRVNDRVRTLEIKVGLQKDTIGKIEKELGDSNDRVLKLENKVQELNETVLKLEQSRKEAPVVTDLLGSSSAELLQILQGPSLARMQSQIGALQEEVAYLRSAPAGLGQVTLPVMFGHGPHHSWNDRCQRDQELFPRGGFSYGYQRHDGYKGRNFNPSRRYQHGLLPYRDKPYHRLQGYQHPRGQPHFTQYRGGRPPPTKPRTKPTPDSGNRSPSCSTSHASATRNRASSCSASSEPTSDTRGRFTSCSPTGVRTTNTQYDSLANTATTHHIGKGPLPTCPEKNPQDWEDDYEQDRDVARSFSLPRTSSKWSRWLTPMHLCRAMTAAESMVGLPPLVK</sequence>
<feature type="compositionally biased region" description="Polar residues" evidence="2">
    <location>
        <begin position="345"/>
        <end position="357"/>
    </location>
</feature>
<dbReference type="AlphaFoldDB" id="F8QER1"/>